<comment type="caution">
    <text evidence="2">The sequence shown here is derived from an EMBL/GenBank/DDBJ whole genome shotgun (WGS) entry which is preliminary data.</text>
</comment>
<evidence type="ECO:0000256" key="1">
    <source>
        <dbReference type="ARBA" id="ARBA00023136"/>
    </source>
</evidence>
<accession>A0A1R1DX08</accession>
<dbReference type="Pfam" id="PF03323">
    <property type="entry name" value="GerA"/>
    <property type="match status" value="1"/>
</dbReference>
<dbReference type="GO" id="GO:0016020">
    <property type="term" value="C:membrane"/>
    <property type="evidence" value="ECO:0007669"/>
    <property type="project" value="InterPro"/>
</dbReference>
<dbReference type="InterPro" id="IPR004995">
    <property type="entry name" value="Spore_Ger"/>
</dbReference>
<organism evidence="2 3">
    <name type="scientific">Paenibacillus rhizosphaerae</name>
    <dbReference type="NCBI Taxonomy" id="297318"/>
    <lineage>
        <taxon>Bacteria</taxon>
        <taxon>Bacillati</taxon>
        <taxon>Bacillota</taxon>
        <taxon>Bacilli</taxon>
        <taxon>Bacillales</taxon>
        <taxon>Paenibacillaceae</taxon>
        <taxon>Paenibacillus</taxon>
    </lineage>
</organism>
<dbReference type="GO" id="GO:0009847">
    <property type="term" value="P:spore germination"/>
    <property type="evidence" value="ECO:0007669"/>
    <property type="project" value="InterPro"/>
</dbReference>
<dbReference type="AlphaFoldDB" id="A0A1R1DX08"/>
<dbReference type="STRING" id="297318.BK138_35160"/>
<proteinExistence type="predicted"/>
<evidence type="ECO:0000313" key="2">
    <source>
        <dbReference type="EMBL" id="OMF44002.1"/>
    </source>
</evidence>
<keyword evidence="1" id="KW-0472">Membrane</keyword>
<dbReference type="Proteomes" id="UP000187172">
    <property type="component" value="Unassembled WGS sequence"/>
</dbReference>
<name>A0A1R1DX08_9BACL</name>
<evidence type="ECO:0000313" key="3">
    <source>
        <dbReference type="Proteomes" id="UP000187172"/>
    </source>
</evidence>
<gene>
    <name evidence="2" type="ORF">BK138_35160</name>
</gene>
<sequence>MPLFALTFPSVYIELTTYHPEMVSPKLMLSITSLREQAPLPTVIEVFIMEFMFEGLQGSGDSVTPANRSTRQHRKGFGYWTGCSTIVIVQAAPKDMENTQATLA</sequence>
<reference evidence="2 3" key="1">
    <citation type="submission" date="2016-11" db="EMBL/GenBank/DDBJ databases">
        <title>Paenibacillus species isolates.</title>
        <authorList>
            <person name="Beno S.M."/>
        </authorList>
    </citation>
    <scope>NUCLEOTIDE SEQUENCE [LARGE SCALE GENOMIC DNA]</scope>
    <source>
        <strain evidence="2 3">FSL R5-0378</strain>
    </source>
</reference>
<dbReference type="EMBL" id="MRTP01000028">
    <property type="protein sequence ID" value="OMF44002.1"/>
    <property type="molecule type" value="Genomic_DNA"/>
</dbReference>
<keyword evidence="3" id="KW-1185">Reference proteome</keyword>
<protein>
    <submittedName>
        <fullName evidence="2">Uncharacterized protein</fullName>
    </submittedName>
</protein>